<keyword evidence="1" id="KW-0521">NADP</keyword>
<dbReference type="SMART" id="SM00829">
    <property type="entry name" value="PKS_ER"/>
    <property type="match status" value="1"/>
</dbReference>
<accession>A0A239NTJ3</accession>
<dbReference type="PANTHER" id="PTHR48106">
    <property type="entry name" value="QUINONE OXIDOREDUCTASE PIG3-RELATED"/>
    <property type="match status" value="1"/>
</dbReference>
<dbReference type="CDD" id="cd05289">
    <property type="entry name" value="MDR_like_2"/>
    <property type="match status" value="1"/>
</dbReference>
<dbReference type="InterPro" id="IPR013154">
    <property type="entry name" value="ADH-like_N"/>
</dbReference>
<dbReference type="SUPFAM" id="SSF50129">
    <property type="entry name" value="GroES-like"/>
    <property type="match status" value="1"/>
</dbReference>
<dbReference type="EMBL" id="FZOR01000049">
    <property type="protein sequence ID" value="SNT58241.1"/>
    <property type="molecule type" value="Genomic_DNA"/>
</dbReference>
<dbReference type="GO" id="GO:0070402">
    <property type="term" value="F:NADPH binding"/>
    <property type="evidence" value="ECO:0007669"/>
    <property type="project" value="TreeGrafter"/>
</dbReference>
<proteinExistence type="predicted"/>
<dbReference type="Gene3D" id="3.40.50.720">
    <property type="entry name" value="NAD(P)-binding Rossmann-like Domain"/>
    <property type="match status" value="1"/>
</dbReference>
<dbReference type="GO" id="GO:0003960">
    <property type="term" value="F:quinone reductase (NADPH) activity"/>
    <property type="evidence" value="ECO:0007669"/>
    <property type="project" value="TreeGrafter"/>
</dbReference>
<dbReference type="RefSeq" id="WP_089330294.1">
    <property type="nucleotide sequence ID" value="NZ_FZOR01000049.1"/>
</dbReference>
<dbReference type="InterPro" id="IPR011032">
    <property type="entry name" value="GroES-like_sf"/>
</dbReference>
<dbReference type="Proteomes" id="UP000198318">
    <property type="component" value="Unassembled WGS sequence"/>
</dbReference>
<evidence type="ECO:0000256" key="1">
    <source>
        <dbReference type="ARBA" id="ARBA00022857"/>
    </source>
</evidence>
<sequence>MKAMGFEEPGGPDVLKPLELPVPEPGPGEVRVRVRAAGVQPYDLAVREGWSPPGTPEGFPRVPGNEFAGIVDAVGPDAAGPDAAGSDVAGMRPGDEVLGNCRLNAYAEYVVVPASALAAKPASMPWDVAGGFPAAVMTPHIALEVMEVGPGDTLLVHAAAGAVGTVAVQLARIAGAAVIGTASEANHDYLRSIGATPVAYGDGLEERVRALAPDGVDAALDGAGGHALDVSLALVKDRDRIITLVDHGRAAELGVRTTPDRRSASRVAEAARFYDEGRLRIHVRAAFPLDRAADAHREVATGHGRGKVVLLT</sequence>
<dbReference type="Pfam" id="PF08240">
    <property type="entry name" value="ADH_N"/>
    <property type="match status" value="1"/>
</dbReference>
<dbReference type="InterPro" id="IPR020843">
    <property type="entry name" value="ER"/>
</dbReference>
<evidence type="ECO:0000256" key="2">
    <source>
        <dbReference type="ARBA" id="ARBA00023002"/>
    </source>
</evidence>
<name>A0A239NTJ3_9ACTN</name>
<protein>
    <submittedName>
        <fullName evidence="4">NADPH:quinone reductase</fullName>
    </submittedName>
</protein>
<evidence type="ECO:0000313" key="4">
    <source>
        <dbReference type="EMBL" id="SNT58241.1"/>
    </source>
</evidence>
<keyword evidence="2" id="KW-0560">Oxidoreductase</keyword>
<dbReference type="Gene3D" id="3.90.180.10">
    <property type="entry name" value="Medium-chain alcohol dehydrogenases, catalytic domain"/>
    <property type="match status" value="1"/>
</dbReference>
<feature type="domain" description="Enoyl reductase (ER)" evidence="3">
    <location>
        <begin position="10"/>
        <end position="310"/>
    </location>
</feature>
<gene>
    <name evidence="4" type="ORF">SAMN05443665_104910</name>
</gene>
<dbReference type="Pfam" id="PF13602">
    <property type="entry name" value="ADH_zinc_N_2"/>
    <property type="match status" value="1"/>
</dbReference>
<dbReference type="SUPFAM" id="SSF51735">
    <property type="entry name" value="NAD(P)-binding Rossmann-fold domains"/>
    <property type="match status" value="1"/>
</dbReference>
<dbReference type="GO" id="GO:0035925">
    <property type="term" value="F:mRNA 3'-UTR AU-rich region binding"/>
    <property type="evidence" value="ECO:0007669"/>
    <property type="project" value="TreeGrafter"/>
</dbReference>
<keyword evidence="5" id="KW-1185">Reference proteome</keyword>
<dbReference type="GO" id="GO:0005829">
    <property type="term" value="C:cytosol"/>
    <property type="evidence" value="ECO:0007669"/>
    <property type="project" value="TreeGrafter"/>
</dbReference>
<dbReference type="InterPro" id="IPR036291">
    <property type="entry name" value="NAD(P)-bd_dom_sf"/>
</dbReference>
<dbReference type="AlphaFoldDB" id="A0A239NTJ3"/>
<organism evidence="4 5">
    <name type="scientific">Actinomadura meyerae</name>
    <dbReference type="NCBI Taxonomy" id="240840"/>
    <lineage>
        <taxon>Bacteria</taxon>
        <taxon>Bacillati</taxon>
        <taxon>Actinomycetota</taxon>
        <taxon>Actinomycetes</taxon>
        <taxon>Streptosporangiales</taxon>
        <taxon>Thermomonosporaceae</taxon>
        <taxon>Actinomadura</taxon>
    </lineage>
</organism>
<dbReference type="OrthoDB" id="2665481at2"/>
<reference evidence="4 5" key="1">
    <citation type="submission" date="2017-06" db="EMBL/GenBank/DDBJ databases">
        <authorList>
            <person name="Kim H.J."/>
            <person name="Triplett B.A."/>
        </authorList>
    </citation>
    <scope>NUCLEOTIDE SEQUENCE [LARGE SCALE GENOMIC DNA]</scope>
    <source>
        <strain evidence="4 5">DSM 44715</strain>
    </source>
</reference>
<dbReference type="PANTHER" id="PTHR48106:SF13">
    <property type="entry name" value="QUINONE OXIDOREDUCTASE-RELATED"/>
    <property type="match status" value="1"/>
</dbReference>
<evidence type="ECO:0000259" key="3">
    <source>
        <dbReference type="SMART" id="SM00829"/>
    </source>
</evidence>
<evidence type="ECO:0000313" key="5">
    <source>
        <dbReference type="Proteomes" id="UP000198318"/>
    </source>
</evidence>